<feature type="domain" description="Carrier" evidence="7">
    <location>
        <begin position="1850"/>
        <end position="1925"/>
    </location>
</feature>
<dbReference type="SMART" id="SM00825">
    <property type="entry name" value="PKS_KS"/>
    <property type="match status" value="1"/>
</dbReference>
<dbReference type="InterPro" id="IPR014030">
    <property type="entry name" value="Ketoacyl_synth_N"/>
</dbReference>
<dbReference type="PANTHER" id="PTHR43775">
    <property type="entry name" value="FATTY ACID SYNTHASE"/>
    <property type="match status" value="1"/>
</dbReference>
<dbReference type="InterPro" id="IPR001227">
    <property type="entry name" value="Ac_transferase_dom_sf"/>
</dbReference>
<feature type="region of interest" description="Disordered" evidence="6">
    <location>
        <begin position="438"/>
        <end position="460"/>
    </location>
</feature>
<dbReference type="SUPFAM" id="SSF55048">
    <property type="entry name" value="Probable ACP-binding domain of malonyl-CoA ACP transacylase"/>
    <property type="match status" value="1"/>
</dbReference>
<dbReference type="Pfam" id="PF00109">
    <property type="entry name" value="ketoacyl-synt"/>
    <property type="match status" value="1"/>
</dbReference>
<dbReference type="Pfam" id="PF08242">
    <property type="entry name" value="Methyltransf_12"/>
    <property type="match status" value="1"/>
</dbReference>
<dbReference type="InterPro" id="IPR020806">
    <property type="entry name" value="PKS_PP-bd"/>
</dbReference>
<name>A0ABR8CZV1_9NOST</name>
<dbReference type="CDD" id="cd00833">
    <property type="entry name" value="PKS"/>
    <property type="match status" value="1"/>
</dbReference>
<dbReference type="Pfam" id="PF02801">
    <property type="entry name" value="Ketoacyl-synt_C"/>
    <property type="match status" value="1"/>
</dbReference>
<dbReference type="InterPro" id="IPR018201">
    <property type="entry name" value="Ketoacyl_synth_AS"/>
</dbReference>
<dbReference type="InterPro" id="IPR016035">
    <property type="entry name" value="Acyl_Trfase/lysoPLipase"/>
</dbReference>
<sequence length="1956" mass="216870">MYPTAEFQQTGSEIAIIGLSGRFPGAKNIEEFWHNLQTGVESITFFTNEELLASGVDPALVNHPNYVKARGVLADAELFDASFFGFTPKEAEITDPQHRLFLECAWEALENAGYNCENYAGAIGVYAGSGLSGYLFNVYTNESIRNSVDGHQIAIGGDKDYLSTRVSYKLNLQGPSYTIQTACSTSLVAVHLACQSLLNGECDMALAGGVSISAWRKNGYLYKEGSIGSPDGHCRAFDVQAQGTVGGEGLGIVLLKRLEDAIADQDTIYAVIKGSAINNDGSQKVSYTAPSIDSQAKVISTAQAVAEVAPETITYIEAHGTGTSLGDPIEIAALTQAFRQNTEKTGFCAIGSLKTNTGHLDAAAGVAGLIKTVLALKYKKIPPSLHYQTANPQIDFANSPFYVNTQLTDWQTNGTPRRAGVSSFGIGGTNAHVILEEAPVLEQREQPTPSPSREGNKEQGRGYQLLVLSAKTATALENVTANLTKYLQQNQDLNLADVAYTLAVGRKAFDHRRIFVCQNNNHAITILTSPNSPELFTHYQKPCHHLVVFMFPGQGSQYVNMGQGLYENEPYFREQFDYCAELLKPHLNIDLRDVIYPDTAQIETANKYLSQTYITQPALFVIAYALAKLWMSWGVHPEAMIGHSIGEYVAATLAGVFSLEDALKLVAIRGRLMQQLPPGAMLSVQMAESEILPLLGAELALAASNAPSSCVVSGTINAIAKLEQQLQQQGINYRRLHNSHAFHSPMMDTVVEPFNQLLRQIPLHPPQIPFISNVSGTWMSVAAATDPNYWAKHITQTVRFSAGIAELIQQPERIFLEVGPGRTLSTFVKHQLPEVVTVTSLRHPQEQKSDVAFIFNSLGRLWLQGIKVDWASFYAYEKPYHIPLPTYPFERQRYWVEPQQQRFKAQLEKQFSSITTAEIWQSLVAPGQIPACAQIQPLNQETYLTNKDCLDNLCLAYINLALRNLDIFQDASNKYSFEQLYEQSRIIPRYQQLLHRWLDVLVEHGYLQQEQGLYSNLQPLSTDALNHLLEIARLKWANTPQVIDIVEECGANLLSVLRGQIEPLELYFAAGKKRAETTKTELPLDTYLKGIMRASVAQIVKLLPANVNLRILEIGGGQGIATTALLPVLPGERTSYTFTDVGGLLLNRAKEKFSAYPFVEYRFLDIEKPVTEQGYTLHSFDVVIAVNVLHVTGNINQTLNHVRSLLAPGGLLLLWEITEPQLNFDITDGLLMNPLEDVSRSYGNPFLSQNQWREALKSQGFVEVEVVSETEVFKEEIFIAQASTTDAAPPAFSNYIDSKQTEADTVSLAKKPHITDWFYLPTWQRVSLPQYVPNQSNKTQAKCCLVFMDDCGLGDKIVKQLILEGGDVIAVKVGEAYKCQSDRLYTINPEQPQDYKLLCQQLRTLGKTPTNIIHLWTVTPEYAEELAPQQYESLGFYSLLFLTQAIAEFYQKDALHIHIISNHLQIVTGSEKLCPEKALVIGPCKVIPQEYPNLTCSSIDVVLPTANSWQEQQLIKQLLTETSSLSPEQLIAYRGNQRWVQDFEAVKIDTPIQGNQRLRTKGVYLITGGLGGVGLALAEYLAKTVQARLILLGRSPFPQPEEWTQWLSTHDAQDVISQKIQKLQNLQAFGAEIMIVSADVANYQQMLAVIKKADLQFGQINGVIHAAAVLGGGMMQLKTTEIASAALAAKVQGTRVLNTIFQDTNLDFFVLCSSLSSFIGTSGMVDYTAENAFLDAFAHYQSAQNRNLITSINWDRWNSLGMAVAVEQRHKDITGEELTAGMNWEEGIEAFNRILSSSNFPQIIVSTQDLQTLLQPNKSHKSASIEAKLAQLNQVRTTHPRPNLGNAYVAPTNELEITLAEIWQQLLAIERVGIHDNFFELGGDSLFATQLVAQLCKNFQIELPYKQFFNSPTIAQLAEFIAHKLAAQAEQEELAKALAEIEQLSEEEVQAMMAWQ</sequence>
<dbReference type="PROSITE" id="PS50075">
    <property type="entry name" value="CARRIER"/>
    <property type="match status" value="1"/>
</dbReference>
<keyword evidence="3" id="KW-0808">Transferase</keyword>
<dbReference type="PROSITE" id="PS52004">
    <property type="entry name" value="KS3_2"/>
    <property type="match status" value="1"/>
</dbReference>
<dbReference type="InterPro" id="IPR009081">
    <property type="entry name" value="PP-bd_ACP"/>
</dbReference>
<keyword evidence="5" id="KW-0175">Coiled coil</keyword>
<dbReference type="InterPro" id="IPR029063">
    <property type="entry name" value="SAM-dependent_MTases_sf"/>
</dbReference>
<organism evidence="9 10">
    <name type="scientific">Anabaena azotica FACHB-119</name>
    <dbReference type="NCBI Taxonomy" id="947527"/>
    <lineage>
        <taxon>Bacteria</taxon>
        <taxon>Bacillati</taxon>
        <taxon>Cyanobacteriota</taxon>
        <taxon>Cyanophyceae</taxon>
        <taxon>Nostocales</taxon>
        <taxon>Nostocaceae</taxon>
        <taxon>Anabaena</taxon>
        <taxon>Anabaena azotica</taxon>
    </lineage>
</organism>
<feature type="coiled-coil region" evidence="5">
    <location>
        <begin position="1924"/>
        <end position="1954"/>
    </location>
</feature>
<dbReference type="PANTHER" id="PTHR43775:SF51">
    <property type="entry name" value="INACTIVE PHENOLPHTHIOCEROL SYNTHESIS POLYKETIDE SYNTHASE TYPE I PKS1-RELATED"/>
    <property type="match status" value="1"/>
</dbReference>
<evidence type="ECO:0000259" key="8">
    <source>
        <dbReference type="PROSITE" id="PS52004"/>
    </source>
</evidence>
<protein>
    <submittedName>
        <fullName evidence="9">Acyltransferase domain-containing protein</fullName>
    </submittedName>
</protein>
<comment type="caution">
    <text evidence="9">The sequence shown here is derived from an EMBL/GenBank/DDBJ whole genome shotgun (WGS) entry which is preliminary data.</text>
</comment>
<dbReference type="InterPro" id="IPR014031">
    <property type="entry name" value="Ketoacyl_synth_C"/>
</dbReference>
<evidence type="ECO:0000256" key="1">
    <source>
        <dbReference type="ARBA" id="ARBA00022450"/>
    </source>
</evidence>
<dbReference type="SMART" id="SM00823">
    <property type="entry name" value="PKS_PP"/>
    <property type="match status" value="1"/>
</dbReference>
<dbReference type="InterPro" id="IPR016039">
    <property type="entry name" value="Thiolase-like"/>
</dbReference>
<dbReference type="Pfam" id="PF08659">
    <property type="entry name" value="KR"/>
    <property type="match status" value="1"/>
</dbReference>
<dbReference type="Gene3D" id="3.40.50.720">
    <property type="entry name" value="NAD(P)-binding Rossmann-like Domain"/>
    <property type="match status" value="1"/>
</dbReference>
<dbReference type="SMART" id="SM00827">
    <property type="entry name" value="PKS_AT"/>
    <property type="match status" value="1"/>
</dbReference>
<dbReference type="SUPFAM" id="SSF53901">
    <property type="entry name" value="Thiolase-like"/>
    <property type="match status" value="1"/>
</dbReference>
<evidence type="ECO:0000256" key="2">
    <source>
        <dbReference type="ARBA" id="ARBA00022553"/>
    </source>
</evidence>
<dbReference type="Proteomes" id="UP000661112">
    <property type="component" value="Unassembled WGS sequence"/>
</dbReference>
<dbReference type="InterPro" id="IPR014043">
    <property type="entry name" value="Acyl_transferase_dom"/>
</dbReference>
<dbReference type="SUPFAM" id="SSF51735">
    <property type="entry name" value="NAD(P)-binding Rossmann-fold domains"/>
    <property type="match status" value="2"/>
</dbReference>
<accession>A0ABR8CZV1</accession>
<proteinExistence type="predicted"/>
<dbReference type="EMBL" id="JACJSG010000005">
    <property type="protein sequence ID" value="MBD2500014.1"/>
    <property type="molecule type" value="Genomic_DNA"/>
</dbReference>
<dbReference type="GO" id="GO:0016746">
    <property type="term" value="F:acyltransferase activity"/>
    <property type="evidence" value="ECO:0007669"/>
    <property type="project" value="UniProtKB-KW"/>
</dbReference>
<dbReference type="Gene3D" id="3.30.70.250">
    <property type="entry name" value="Malonyl-CoA ACP transacylase, ACP-binding"/>
    <property type="match status" value="1"/>
</dbReference>
<dbReference type="SUPFAM" id="SSF52151">
    <property type="entry name" value="FabD/lysophospholipase-like"/>
    <property type="match status" value="1"/>
</dbReference>
<dbReference type="InterPro" id="IPR049490">
    <property type="entry name" value="C883_1060-like_KR_N"/>
</dbReference>
<dbReference type="Pfam" id="PF22621">
    <property type="entry name" value="CurL-like_PKS_C"/>
    <property type="match status" value="1"/>
</dbReference>
<dbReference type="Gene3D" id="3.30.70.3290">
    <property type="match status" value="1"/>
</dbReference>
<dbReference type="SMART" id="SM00822">
    <property type="entry name" value="PKS_KR"/>
    <property type="match status" value="1"/>
</dbReference>
<evidence type="ECO:0000256" key="6">
    <source>
        <dbReference type="SAM" id="MobiDB-lite"/>
    </source>
</evidence>
<dbReference type="SUPFAM" id="SSF53335">
    <property type="entry name" value="S-adenosyl-L-methionine-dependent methyltransferases"/>
    <property type="match status" value="1"/>
</dbReference>
<evidence type="ECO:0000313" key="10">
    <source>
        <dbReference type="Proteomes" id="UP000661112"/>
    </source>
</evidence>
<keyword evidence="4" id="KW-0511">Multifunctional enzyme</keyword>
<dbReference type="Pfam" id="PF21394">
    <property type="entry name" value="Beta-ketacyl_N"/>
    <property type="match status" value="1"/>
</dbReference>
<dbReference type="Gene3D" id="3.40.50.150">
    <property type="entry name" value="Vaccinia Virus protein VP39"/>
    <property type="match status" value="1"/>
</dbReference>
<dbReference type="InterPro" id="IPR016036">
    <property type="entry name" value="Malonyl_transacylase_ACP-bd"/>
</dbReference>
<dbReference type="InterPro" id="IPR036291">
    <property type="entry name" value="NAD(P)-bd_dom_sf"/>
</dbReference>
<dbReference type="InterPro" id="IPR013217">
    <property type="entry name" value="Methyltransf_12"/>
</dbReference>
<dbReference type="InterPro" id="IPR013968">
    <property type="entry name" value="PKS_KR"/>
</dbReference>
<evidence type="ECO:0000256" key="4">
    <source>
        <dbReference type="ARBA" id="ARBA00023268"/>
    </source>
</evidence>
<evidence type="ECO:0000256" key="5">
    <source>
        <dbReference type="SAM" id="Coils"/>
    </source>
</evidence>
<dbReference type="InterPro" id="IPR036736">
    <property type="entry name" value="ACP-like_sf"/>
</dbReference>
<dbReference type="Pfam" id="PF00698">
    <property type="entry name" value="Acyl_transf_1"/>
    <property type="match status" value="1"/>
</dbReference>
<evidence type="ECO:0000256" key="3">
    <source>
        <dbReference type="ARBA" id="ARBA00022679"/>
    </source>
</evidence>
<dbReference type="Gene3D" id="3.40.47.10">
    <property type="match status" value="1"/>
</dbReference>
<dbReference type="Gene3D" id="3.40.366.10">
    <property type="entry name" value="Malonyl-Coenzyme A Acyl Carrier Protein, domain 2"/>
    <property type="match status" value="1"/>
</dbReference>
<keyword evidence="2" id="KW-0597">Phosphoprotein</keyword>
<feature type="domain" description="Ketosynthase family 3 (KS3)" evidence="8">
    <location>
        <begin position="11"/>
        <end position="437"/>
    </location>
</feature>
<dbReference type="RefSeq" id="WP_190467957.1">
    <property type="nucleotide sequence ID" value="NZ_JACJSG010000005.1"/>
</dbReference>
<dbReference type="PROSITE" id="PS00606">
    <property type="entry name" value="KS3_1"/>
    <property type="match status" value="1"/>
</dbReference>
<keyword evidence="10" id="KW-1185">Reference proteome</keyword>
<reference evidence="9 10" key="1">
    <citation type="journal article" date="2020" name="ISME J.">
        <title>Comparative genomics reveals insights into cyanobacterial evolution and habitat adaptation.</title>
        <authorList>
            <person name="Chen M.Y."/>
            <person name="Teng W.K."/>
            <person name="Zhao L."/>
            <person name="Hu C.X."/>
            <person name="Zhou Y.K."/>
            <person name="Han B.P."/>
            <person name="Song L.R."/>
            <person name="Shu W.S."/>
        </authorList>
    </citation>
    <scope>NUCLEOTIDE SEQUENCE [LARGE SCALE GENOMIC DNA]</scope>
    <source>
        <strain evidence="9 10">FACHB-119</strain>
    </source>
</reference>
<dbReference type="Gene3D" id="1.10.1200.10">
    <property type="entry name" value="ACP-like"/>
    <property type="match status" value="1"/>
</dbReference>
<keyword evidence="1" id="KW-0596">Phosphopantetheine</keyword>
<keyword evidence="9" id="KW-0012">Acyltransferase</keyword>
<gene>
    <name evidence="9" type="ORF">H6G83_05165</name>
</gene>
<evidence type="ECO:0000259" key="7">
    <source>
        <dbReference type="PROSITE" id="PS50075"/>
    </source>
</evidence>
<dbReference type="CDD" id="cd08953">
    <property type="entry name" value="KR_2_SDR_x"/>
    <property type="match status" value="1"/>
</dbReference>
<dbReference type="InterPro" id="IPR057326">
    <property type="entry name" value="KR_dom"/>
</dbReference>
<dbReference type="InterPro" id="IPR050091">
    <property type="entry name" value="PKS_NRPS_Biosynth_Enz"/>
</dbReference>
<evidence type="ECO:0000313" key="9">
    <source>
        <dbReference type="EMBL" id="MBD2500014.1"/>
    </source>
</evidence>
<dbReference type="InterPro" id="IPR020841">
    <property type="entry name" value="PKS_Beta-ketoAc_synthase_dom"/>
</dbReference>
<dbReference type="Pfam" id="PF00550">
    <property type="entry name" value="PP-binding"/>
    <property type="match status" value="1"/>
</dbReference>
<dbReference type="SUPFAM" id="SSF47336">
    <property type="entry name" value="ACP-like"/>
    <property type="match status" value="1"/>
</dbReference>